<comment type="caution">
    <text evidence="1">The sequence shown here is derived from an EMBL/GenBank/DDBJ whole genome shotgun (WGS) entry which is preliminary data.</text>
</comment>
<proteinExistence type="predicted"/>
<keyword evidence="2" id="KW-1185">Reference proteome</keyword>
<dbReference type="Proteomes" id="UP001157167">
    <property type="component" value="Unassembled WGS sequence"/>
</dbReference>
<sequence length="166" mass="17494">MSIGLAGLYEEIGQALTALRANAAFLLRKSGGQADLQAAARDVETQGAAIDRRLRVLQRQLPADSADASPAVLPMLHVALENWQDVPGVTSPPVLHVEPPTLRLSRTMLETLCQLSCQALALSAGGPALRVSVLIDFQDSPHLCWSADNGAGLRLTARLPLGAEGT</sequence>
<protein>
    <recommendedName>
        <fullName evidence="3">Histidine kinase</fullName>
    </recommendedName>
</protein>
<dbReference type="RefSeq" id="WP_284188820.1">
    <property type="nucleotide sequence ID" value="NZ_BSPX01000054.1"/>
</dbReference>
<name>A0ABQ6FDD0_9RHOO</name>
<accession>A0ABQ6FDD0</accession>
<evidence type="ECO:0008006" key="3">
    <source>
        <dbReference type="Google" id="ProtNLM"/>
    </source>
</evidence>
<organism evidence="1 2">
    <name type="scientific">Zoogloea oryzae</name>
    <dbReference type="NCBI Taxonomy" id="310767"/>
    <lineage>
        <taxon>Bacteria</taxon>
        <taxon>Pseudomonadati</taxon>
        <taxon>Pseudomonadota</taxon>
        <taxon>Betaproteobacteria</taxon>
        <taxon>Rhodocyclales</taxon>
        <taxon>Zoogloeaceae</taxon>
        <taxon>Zoogloea</taxon>
    </lineage>
</organism>
<dbReference type="EMBL" id="BSPX01000054">
    <property type="protein sequence ID" value="GLT23628.1"/>
    <property type="molecule type" value="Genomic_DNA"/>
</dbReference>
<gene>
    <name evidence="1" type="ORF">GCM10007933_30950</name>
</gene>
<evidence type="ECO:0000313" key="1">
    <source>
        <dbReference type="EMBL" id="GLT23628.1"/>
    </source>
</evidence>
<reference evidence="2" key="1">
    <citation type="journal article" date="2019" name="Int. J. Syst. Evol. Microbiol.">
        <title>The Global Catalogue of Microorganisms (GCM) 10K type strain sequencing project: providing services to taxonomists for standard genome sequencing and annotation.</title>
        <authorList>
            <consortium name="The Broad Institute Genomics Platform"/>
            <consortium name="The Broad Institute Genome Sequencing Center for Infectious Disease"/>
            <person name="Wu L."/>
            <person name="Ma J."/>
        </authorList>
    </citation>
    <scope>NUCLEOTIDE SEQUENCE [LARGE SCALE GENOMIC DNA]</scope>
    <source>
        <strain evidence="2">NBRC 102407</strain>
    </source>
</reference>
<evidence type="ECO:0000313" key="2">
    <source>
        <dbReference type="Proteomes" id="UP001157167"/>
    </source>
</evidence>